<feature type="compositionally biased region" description="Basic and acidic residues" evidence="5">
    <location>
        <begin position="32"/>
        <end position="49"/>
    </location>
</feature>
<evidence type="ECO:0000256" key="1">
    <source>
        <dbReference type="ARBA" id="ARBA00004123"/>
    </source>
</evidence>
<dbReference type="GO" id="GO:0005634">
    <property type="term" value="C:nucleus"/>
    <property type="evidence" value="ECO:0007669"/>
    <property type="project" value="UniProtKB-SubCell"/>
</dbReference>
<keyword evidence="7" id="KW-1185">Reference proteome</keyword>
<keyword evidence="3 4" id="KW-0539">Nucleus</keyword>
<proteinExistence type="inferred from homology"/>
<feature type="compositionally biased region" description="Basic and acidic residues" evidence="5">
    <location>
        <begin position="105"/>
        <end position="146"/>
    </location>
</feature>
<dbReference type="AlphaFoldDB" id="A0AAV8SG40"/>
<dbReference type="GO" id="GO:0009867">
    <property type="term" value="P:jasmonic acid mediated signaling pathway"/>
    <property type="evidence" value="ECO:0007669"/>
    <property type="project" value="TreeGrafter"/>
</dbReference>
<comment type="subcellular location">
    <subcellularLocation>
        <location evidence="1 4">Nucleus</location>
    </subcellularLocation>
</comment>
<evidence type="ECO:0000256" key="3">
    <source>
        <dbReference type="ARBA" id="ARBA00023242"/>
    </source>
</evidence>
<feature type="region of interest" description="Disordered" evidence="5">
    <location>
        <begin position="482"/>
        <end position="509"/>
    </location>
</feature>
<comment type="caution">
    <text evidence="6">The sequence shown here is derived from an EMBL/GenBank/DDBJ whole genome shotgun (WGS) entry which is preliminary data.</text>
</comment>
<feature type="compositionally biased region" description="Polar residues" evidence="5">
    <location>
        <begin position="149"/>
        <end position="159"/>
    </location>
</feature>
<sequence>MEDESGLELSLGLGCGISAGKSKGRSGSSSDNRTDDGDRGNKLEDDFKKFLYSSTQKQDSGTGSQSSAKSQEKFLVDLSKSNANADASANISNMMLWVSSGNRPTETEEEKRPEVGRKRKMISDEINNEKKHEKDAQYPDLPDKKISHISVTTDDGSTAENEDVADSEVEGSTSRLFSNNDDGSKQFVGVSGPSEIQKEVRGFSNSNVAELERQKRHNSSTLNEFKQGNFNFGVPFPVQPINIANMPYSFAAKESNSLDVSSNSGNQLSGMMQVMPSLNAEQQKGTQSINPPNLPMTFGYSPVQLPTLDKENPWGFVPHVQQIHPSSLGRGQPNSEKHNDGLKIPQAAQLMARNLSDATHYNGRKLEHAINDGKQHITEEGTSLQAENGVKGSNMDPRVNDAPECSAAESLLLDFSAIRAGMAAAVKFGGCGSFPNLPWVSTTGPNGRTISGVTYRYSADQIKIVCACHGSHMAPDEFVRHASEENVESESETNIATVPSTNPATSARS</sequence>
<feature type="compositionally biased region" description="Polar residues" evidence="5">
    <location>
        <begin position="493"/>
        <end position="509"/>
    </location>
</feature>
<dbReference type="InterPro" id="IPR031307">
    <property type="entry name" value="Ninja_fam"/>
</dbReference>
<dbReference type="GO" id="GO:0045892">
    <property type="term" value="P:negative regulation of DNA-templated transcription"/>
    <property type="evidence" value="ECO:0007669"/>
    <property type="project" value="TreeGrafter"/>
</dbReference>
<protein>
    <recommendedName>
        <fullName evidence="4">Ninja-family protein</fullName>
    </recommendedName>
    <alternativeName>
        <fullName evidence="4">ABI-binding protein</fullName>
    </alternativeName>
</protein>
<feature type="compositionally biased region" description="Acidic residues" evidence="5">
    <location>
        <begin position="160"/>
        <end position="169"/>
    </location>
</feature>
<feature type="region of interest" description="Disordered" evidence="5">
    <location>
        <begin position="98"/>
        <end position="184"/>
    </location>
</feature>
<dbReference type="PANTHER" id="PTHR31413">
    <property type="entry name" value="AFP HOMOLOG 2"/>
    <property type="match status" value="1"/>
</dbReference>
<accession>A0AAV8SG40</accession>
<feature type="compositionally biased region" description="Polar residues" evidence="5">
    <location>
        <begin position="170"/>
        <end position="181"/>
    </location>
</feature>
<reference evidence="6 7" key="1">
    <citation type="submission" date="2021-09" db="EMBL/GenBank/DDBJ databases">
        <title>Genomic insights and catalytic innovation underlie evolution of tropane alkaloids biosynthesis.</title>
        <authorList>
            <person name="Wang Y.-J."/>
            <person name="Tian T."/>
            <person name="Huang J.-P."/>
            <person name="Huang S.-X."/>
        </authorList>
    </citation>
    <scope>NUCLEOTIDE SEQUENCE [LARGE SCALE GENOMIC DNA]</scope>
    <source>
        <strain evidence="6">KIB-2018</strain>
        <tissue evidence="6">Leaf</tissue>
    </source>
</reference>
<comment type="similarity">
    <text evidence="2 4">Belongs to the Ninja family.</text>
</comment>
<feature type="compositionally biased region" description="Low complexity" evidence="5">
    <location>
        <begin position="17"/>
        <end position="30"/>
    </location>
</feature>
<organism evidence="6 7">
    <name type="scientific">Erythroxylum novogranatense</name>
    <dbReference type="NCBI Taxonomy" id="1862640"/>
    <lineage>
        <taxon>Eukaryota</taxon>
        <taxon>Viridiplantae</taxon>
        <taxon>Streptophyta</taxon>
        <taxon>Embryophyta</taxon>
        <taxon>Tracheophyta</taxon>
        <taxon>Spermatophyta</taxon>
        <taxon>Magnoliopsida</taxon>
        <taxon>eudicotyledons</taxon>
        <taxon>Gunneridae</taxon>
        <taxon>Pentapetalae</taxon>
        <taxon>rosids</taxon>
        <taxon>fabids</taxon>
        <taxon>Malpighiales</taxon>
        <taxon>Erythroxylaceae</taxon>
        <taxon>Erythroxylum</taxon>
    </lineage>
</organism>
<comment type="function">
    <text evidence="4">Acts as a negative regulator of abscisic acid (ABA) response.</text>
</comment>
<feature type="region of interest" description="Disordered" evidence="5">
    <location>
        <begin position="17"/>
        <end position="71"/>
    </location>
</feature>
<evidence type="ECO:0000256" key="4">
    <source>
        <dbReference type="RuleBase" id="RU369029"/>
    </source>
</evidence>
<name>A0AAV8SG40_9ROSI</name>
<evidence type="ECO:0000256" key="2">
    <source>
        <dbReference type="ARBA" id="ARBA00006081"/>
    </source>
</evidence>
<evidence type="ECO:0000313" key="7">
    <source>
        <dbReference type="Proteomes" id="UP001159364"/>
    </source>
</evidence>
<feature type="compositionally biased region" description="Polar residues" evidence="5">
    <location>
        <begin position="52"/>
        <end position="69"/>
    </location>
</feature>
<dbReference type="EMBL" id="JAIWQS010000011">
    <property type="protein sequence ID" value="KAJ8751104.1"/>
    <property type="molecule type" value="Genomic_DNA"/>
</dbReference>
<dbReference type="PANTHER" id="PTHR31413:SF12">
    <property type="entry name" value="AFP HOMOLOG 2"/>
    <property type="match status" value="1"/>
</dbReference>
<gene>
    <name evidence="6" type="ORF">K2173_016285</name>
</gene>
<evidence type="ECO:0000256" key="5">
    <source>
        <dbReference type="SAM" id="MobiDB-lite"/>
    </source>
</evidence>
<dbReference type="Proteomes" id="UP001159364">
    <property type="component" value="Linkage Group LG11"/>
</dbReference>
<evidence type="ECO:0000313" key="6">
    <source>
        <dbReference type="EMBL" id="KAJ8751104.1"/>
    </source>
</evidence>